<keyword evidence="9" id="KW-0418">Kinase</keyword>
<dbReference type="OrthoDB" id="1734347at2759"/>
<evidence type="ECO:0000256" key="1">
    <source>
        <dbReference type="ARBA" id="ARBA00004236"/>
    </source>
</evidence>
<evidence type="ECO:0000256" key="4">
    <source>
        <dbReference type="ARBA" id="ARBA00022614"/>
    </source>
</evidence>
<dbReference type="FunFam" id="3.80.10.10:FF:000383">
    <property type="entry name" value="Leucine-rich repeat receptor protein kinase EMS1"/>
    <property type="match status" value="1"/>
</dbReference>
<keyword evidence="6" id="KW-0677">Repeat</keyword>
<comment type="similarity">
    <text evidence="2">Belongs to the RLP family.</text>
</comment>
<accession>A0A8S0TKK4</accession>
<evidence type="ECO:0000256" key="5">
    <source>
        <dbReference type="ARBA" id="ARBA00022729"/>
    </source>
</evidence>
<evidence type="ECO:0000256" key="2">
    <source>
        <dbReference type="ARBA" id="ARBA00009592"/>
    </source>
</evidence>
<evidence type="ECO:0000256" key="7">
    <source>
        <dbReference type="ARBA" id="ARBA00023136"/>
    </source>
</evidence>
<keyword evidence="10" id="KW-1185">Reference proteome</keyword>
<dbReference type="GO" id="GO:0005886">
    <property type="term" value="C:plasma membrane"/>
    <property type="evidence" value="ECO:0007669"/>
    <property type="project" value="UniProtKB-SubCell"/>
</dbReference>
<dbReference type="FunFam" id="3.80.10.10:FF:000041">
    <property type="entry name" value="LRR receptor-like serine/threonine-protein kinase ERECTA"/>
    <property type="match status" value="1"/>
</dbReference>
<name>A0A8S0TKK4_OLEEU</name>
<proteinExistence type="inferred from homology"/>
<dbReference type="InterPro" id="IPR032675">
    <property type="entry name" value="LRR_dom_sf"/>
</dbReference>
<dbReference type="PANTHER" id="PTHR48062:SF21">
    <property type="entry name" value="RECEPTOR-LIKE PROTEIN 12"/>
    <property type="match status" value="1"/>
</dbReference>
<dbReference type="Pfam" id="PF13855">
    <property type="entry name" value="LRR_8"/>
    <property type="match status" value="1"/>
</dbReference>
<evidence type="ECO:0000313" key="10">
    <source>
        <dbReference type="Proteomes" id="UP000594638"/>
    </source>
</evidence>
<comment type="caution">
    <text evidence="9">The sequence shown here is derived from an EMBL/GenBank/DDBJ whole genome shotgun (WGS) entry which is preliminary data.</text>
</comment>
<reference evidence="9 10" key="1">
    <citation type="submission" date="2019-12" db="EMBL/GenBank/DDBJ databases">
        <authorList>
            <person name="Alioto T."/>
            <person name="Alioto T."/>
            <person name="Gomez Garrido J."/>
        </authorList>
    </citation>
    <scope>NUCLEOTIDE SEQUENCE [LARGE SCALE GENOMIC DNA]</scope>
</reference>
<organism evidence="9 10">
    <name type="scientific">Olea europaea subsp. europaea</name>
    <dbReference type="NCBI Taxonomy" id="158383"/>
    <lineage>
        <taxon>Eukaryota</taxon>
        <taxon>Viridiplantae</taxon>
        <taxon>Streptophyta</taxon>
        <taxon>Embryophyta</taxon>
        <taxon>Tracheophyta</taxon>
        <taxon>Spermatophyta</taxon>
        <taxon>Magnoliopsida</taxon>
        <taxon>eudicotyledons</taxon>
        <taxon>Gunneridae</taxon>
        <taxon>Pentapetalae</taxon>
        <taxon>asterids</taxon>
        <taxon>lamiids</taxon>
        <taxon>Lamiales</taxon>
        <taxon>Oleaceae</taxon>
        <taxon>Oleeae</taxon>
        <taxon>Olea</taxon>
    </lineage>
</organism>
<dbReference type="PANTHER" id="PTHR48062">
    <property type="entry name" value="RECEPTOR-LIKE PROTEIN 14"/>
    <property type="match status" value="1"/>
</dbReference>
<dbReference type="Gene3D" id="3.80.10.10">
    <property type="entry name" value="Ribonuclease Inhibitor"/>
    <property type="match status" value="1"/>
</dbReference>
<dbReference type="Pfam" id="PF00560">
    <property type="entry name" value="LRR_1"/>
    <property type="match status" value="3"/>
</dbReference>
<evidence type="ECO:0000256" key="8">
    <source>
        <dbReference type="ARBA" id="ARBA00023180"/>
    </source>
</evidence>
<keyword evidence="4" id="KW-0433">Leucine-rich repeat</keyword>
<keyword evidence="7" id="KW-0472">Membrane</keyword>
<protein>
    <submittedName>
        <fullName evidence="9">LRR receptor-like serine threonine- kinase GSO1</fullName>
    </submittedName>
</protein>
<dbReference type="Proteomes" id="UP000594638">
    <property type="component" value="Unassembled WGS sequence"/>
</dbReference>
<dbReference type="InterPro" id="IPR001611">
    <property type="entry name" value="Leu-rich_rpt"/>
</dbReference>
<dbReference type="EMBL" id="CACTIH010006103">
    <property type="protein sequence ID" value="CAA3004148.1"/>
    <property type="molecule type" value="Genomic_DNA"/>
</dbReference>
<evidence type="ECO:0000313" key="9">
    <source>
        <dbReference type="EMBL" id="CAA3004148.1"/>
    </source>
</evidence>
<dbReference type="InterPro" id="IPR051502">
    <property type="entry name" value="RLP_Defense_Trigger"/>
</dbReference>
<keyword evidence="9" id="KW-0808">Transferase</keyword>
<evidence type="ECO:0000256" key="3">
    <source>
        <dbReference type="ARBA" id="ARBA00022475"/>
    </source>
</evidence>
<dbReference type="AlphaFoldDB" id="A0A8S0TKK4"/>
<evidence type="ECO:0000256" key="6">
    <source>
        <dbReference type="ARBA" id="ARBA00022737"/>
    </source>
</evidence>
<keyword evidence="8" id="KW-0325">Glycoprotein</keyword>
<keyword evidence="5" id="KW-0732">Signal</keyword>
<dbReference type="GO" id="GO:0016301">
    <property type="term" value="F:kinase activity"/>
    <property type="evidence" value="ECO:0007669"/>
    <property type="project" value="UniProtKB-KW"/>
</dbReference>
<sequence length="271" mass="31005">MDHIYLNNNQLEGELPYAFHNCSYLELLDLRRNKFIGGIPHWIGNLSRLSIIVLRGYHFKGTIPHQFCEMDQLSMIDLSFNFLSGQIPPYFGNFTIKNSGKFDGSFAYYSGTLLSYIYKVELERAYHVTFQEIESLKLIDMAIIVTFMTKINYYTYNGSILNYMSGIDLSSNKLHGEIPDGLGNLSEIHSLNLSHNYLIGTIPETFSNLRQIESLGLSYNNLGTRIPTGLIKLNILAVFNVAHNNLTGMIPEKFQFGTFDESEERTFMDME</sequence>
<keyword evidence="3" id="KW-1003">Cell membrane</keyword>
<keyword evidence="9" id="KW-0675">Receptor</keyword>
<comment type="subcellular location">
    <subcellularLocation>
        <location evidence="1">Cell membrane</location>
    </subcellularLocation>
</comment>
<dbReference type="SUPFAM" id="SSF52058">
    <property type="entry name" value="L domain-like"/>
    <property type="match status" value="1"/>
</dbReference>
<gene>
    <name evidence="9" type="ORF">OLEA9_A083122</name>
</gene>
<dbReference type="Gramene" id="OE9A083122T1">
    <property type="protein sequence ID" value="OE9A083122C1"/>
    <property type="gene ID" value="OE9A083122"/>
</dbReference>